<dbReference type="Proteomes" id="UP000252357">
    <property type="component" value="Unassembled WGS sequence"/>
</dbReference>
<dbReference type="InterPro" id="IPR011604">
    <property type="entry name" value="PDDEXK-like_dom_sf"/>
</dbReference>
<organism evidence="2 3">
    <name type="scientific">Parvibium lacunae</name>
    <dbReference type="NCBI Taxonomy" id="1888893"/>
    <lineage>
        <taxon>Bacteria</taxon>
        <taxon>Pseudomonadati</taxon>
        <taxon>Pseudomonadota</taxon>
        <taxon>Betaproteobacteria</taxon>
        <taxon>Burkholderiales</taxon>
        <taxon>Alcaligenaceae</taxon>
        <taxon>Parvibium</taxon>
    </lineage>
</organism>
<dbReference type="SUPFAM" id="SSF52540">
    <property type="entry name" value="P-loop containing nucleoside triphosphate hydrolases"/>
    <property type="match status" value="1"/>
</dbReference>
<dbReference type="EMBL" id="QPGB01000002">
    <property type="protein sequence ID" value="RCS58077.1"/>
    <property type="molecule type" value="Genomic_DNA"/>
</dbReference>
<dbReference type="AlphaFoldDB" id="A0A368L3C3"/>
<accession>A0A368L3C3</accession>
<keyword evidence="3" id="KW-1185">Reference proteome</keyword>
<evidence type="ECO:0000313" key="3">
    <source>
        <dbReference type="Proteomes" id="UP000252357"/>
    </source>
</evidence>
<evidence type="ECO:0000259" key="1">
    <source>
        <dbReference type="Pfam" id="PF12705"/>
    </source>
</evidence>
<dbReference type="Pfam" id="PF12705">
    <property type="entry name" value="PDDEXK_1"/>
    <property type="match status" value="1"/>
</dbReference>
<dbReference type="RefSeq" id="WP_114402163.1">
    <property type="nucleotide sequence ID" value="NZ_QPGB01000002.1"/>
</dbReference>
<protein>
    <submittedName>
        <fullName evidence="2">PD-(D/E)XK nuclease family protein</fullName>
    </submittedName>
</protein>
<reference evidence="2 3" key="1">
    <citation type="journal article" date="2018" name="Int. J. Syst. Evol. Microbiol.">
        <title>Parvibium lacunae gen. nov., sp. nov., a new member of the family Alcaligenaceae isolated from a freshwater pond.</title>
        <authorList>
            <person name="Chen W.M."/>
            <person name="Xie P.B."/>
            <person name="Hsu M.Y."/>
            <person name="Sheu S.Y."/>
        </authorList>
    </citation>
    <scope>NUCLEOTIDE SEQUENCE [LARGE SCALE GENOMIC DNA]</scope>
    <source>
        <strain evidence="2 3">KMB9</strain>
    </source>
</reference>
<sequence length="1025" mass="113241">MPLVKESYFPTADCWPLLLQAVRTWAAQQQPSPVADWSALWLVLPSHAHIHLFQRLLRQALGPIIPPRCFTLETLAEDIGAATAPAPISEDARLLTVYTVLRAQPLLQKMMGAQSQEDAASTTQTNLWRIARQLLSLCDELSLYLPATANPLLQPAQLEHFLQQHFGPRATLLTLESRLLLTVWQALHDQRSPVAVQLARLVGVTQQLANWQCQALWVMALEPLPPVLAAWLSLVSEQHAVRLWLPAPAAAAPSAEPWSTLLSLAWPEWYQGEWSTPGSSAVEPALVRAQAFATRMTQPAFPPLPWQIVACQSLEEEALTATRYICAMQERWLAETEPVPRQLLVVAQDVVVARRTQALLTRKGLVIRDETGWKLSTTAAATILMRWLEALTQEAPWTTVLDFLKSPFMGLLGADERAELIQQADACWRQTQTRQGWQALSAALSTHTGLPLHAQTAFKMLADTAAKHPTRATLSAHLQALFAALECLGVTANWLRDAAGLQLWQALQKVYWDEEIGYSQAQPTREDLPLSVAEFRAWLDHFLETHPFIPPQPQPLMSDATLPATIDITFVSLAGARLRPCDALVILGGGATVLQAGNQELFFFGEQVRRELGLPTRALRQASVDSALCALFASQRPLCCTWRAQERGEPLALAAPLARLDLFCRLVAAAPPTAGQVTGEGALLPPLVRAYVPELLSQVSTPRMGAAIPMQAALLPQQVSAQAWEKLVACPYRYWAQSVWRLAERADIAPLASPRDYGAQVHQILEQAHQQAAQSGRVDAPALAKLIPKVAATLFNEWAKHFADAFIWAHRFGQWLPYFLDWWSAAYTTGWRWQASEQQAERHLDLGNGQTLRLYGRLDRIDANPVAKEWRVLDYKTQRGERLREKAAQPGEDVQLLFYGLLLAQKLAAEGAEARLWAAYLPASLPSKKPTAAQITPPPVTARTGAAHNPTQSETTAGLRLYAYSTAEEDPATEFAALLAAEEKRLATVWTQLQAGAALPAHGIPAVCEYCEVSGLCRRRDWSAP</sequence>
<dbReference type="OrthoDB" id="9761147at2"/>
<dbReference type="InterPro" id="IPR027417">
    <property type="entry name" value="P-loop_NTPase"/>
</dbReference>
<proteinExistence type="predicted"/>
<comment type="caution">
    <text evidence="2">The sequence shown here is derived from an EMBL/GenBank/DDBJ whole genome shotgun (WGS) entry which is preliminary data.</text>
</comment>
<dbReference type="InterPro" id="IPR038726">
    <property type="entry name" value="PDDEXK_AddAB-type"/>
</dbReference>
<evidence type="ECO:0000313" key="2">
    <source>
        <dbReference type="EMBL" id="RCS58077.1"/>
    </source>
</evidence>
<feature type="domain" description="PD-(D/E)XK endonuclease-like" evidence="1">
    <location>
        <begin position="718"/>
        <end position="1018"/>
    </location>
</feature>
<dbReference type="Gene3D" id="3.90.320.10">
    <property type="match status" value="1"/>
</dbReference>
<gene>
    <name evidence="2" type="ORF">DU000_04355</name>
</gene>
<name>A0A368L3C3_9BURK</name>